<comment type="caution">
    <text evidence="1">The sequence shown here is derived from an EMBL/GenBank/DDBJ whole genome shotgun (WGS) entry which is preliminary data.</text>
</comment>
<dbReference type="Gene3D" id="3.10.450.390">
    <property type="entry name" value="Protein of unknown function DUF3889"/>
    <property type="match status" value="1"/>
</dbReference>
<protein>
    <recommendedName>
        <fullName evidence="3">DUF3889 domain-containing protein</fullName>
    </recommendedName>
</protein>
<gene>
    <name evidence="1" type="ORF">GCM10008018_34780</name>
</gene>
<evidence type="ECO:0000313" key="2">
    <source>
        <dbReference type="Proteomes" id="UP000615455"/>
    </source>
</evidence>
<evidence type="ECO:0000313" key="1">
    <source>
        <dbReference type="EMBL" id="GFZ85774.1"/>
    </source>
</evidence>
<dbReference type="InterPro" id="IPR024987">
    <property type="entry name" value="DUF3889"/>
</dbReference>
<sequence>MELWANDNGERCERMFKFSTALLLMGFAWSDDVQACVGESERFLGAEVIAYQEPDPEYAKWSRLAFHEAGKVYTLLDYKYLGRSIVASGVAQQQFRFWVRHHGVEFPLIVSIRYDPISEKVFTIEMAQEKRGNLQIL</sequence>
<keyword evidence="2" id="KW-1185">Reference proteome</keyword>
<accession>A0ABQ1ESX6</accession>
<name>A0ABQ1ESX6_9BACL</name>
<evidence type="ECO:0008006" key="3">
    <source>
        <dbReference type="Google" id="ProtNLM"/>
    </source>
</evidence>
<dbReference type="Pfam" id="PF13028">
    <property type="entry name" value="DUF3889"/>
    <property type="match status" value="1"/>
</dbReference>
<dbReference type="Proteomes" id="UP000615455">
    <property type="component" value="Unassembled WGS sequence"/>
</dbReference>
<organism evidence="1 2">
    <name type="scientific">Paenibacillus marchantiophytorum</name>
    <dbReference type="NCBI Taxonomy" id="1619310"/>
    <lineage>
        <taxon>Bacteria</taxon>
        <taxon>Bacillati</taxon>
        <taxon>Bacillota</taxon>
        <taxon>Bacilli</taxon>
        <taxon>Bacillales</taxon>
        <taxon>Paenibacillaceae</taxon>
        <taxon>Paenibacillus</taxon>
    </lineage>
</organism>
<reference evidence="2" key="1">
    <citation type="journal article" date="2019" name="Int. J. Syst. Evol. Microbiol.">
        <title>The Global Catalogue of Microorganisms (GCM) 10K type strain sequencing project: providing services to taxonomists for standard genome sequencing and annotation.</title>
        <authorList>
            <consortium name="The Broad Institute Genomics Platform"/>
            <consortium name="The Broad Institute Genome Sequencing Center for Infectious Disease"/>
            <person name="Wu L."/>
            <person name="Ma J."/>
        </authorList>
    </citation>
    <scope>NUCLEOTIDE SEQUENCE [LARGE SCALE GENOMIC DNA]</scope>
    <source>
        <strain evidence="2">CGMCC 1.15043</strain>
    </source>
</reference>
<dbReference type="RefSeq" id="WP_189013344.1">
    <property type="nucleotide sequence ID" value="NZ_BMHE01000017.1"/>
</dbReference>
<proteinExistence type="predicted"/>
<dbReference type="EMBL" id="BMHE01000017">
    <property type="protein sequence ID" value="GFZ85774.1"/>
    <property type="molecule type" value="Genomic_DNA"/>
</dbReference>